<accession>A0ABQ9GA28</accession>
<organism evidence="2 3">
    <name type="scientific">Dryococelus australis</name>
    <dbReference type="NCBI Taxonomy" id="614101"/>
    <lineage>
        <taxon>Eukaryota</taxon>
        <taxon>Metazoa</taxon>
        <taxon>Ecdysozoa</taxon>
        <taxon>Arthropoda</taxon>
        <taxon>Hexapoda</taxon>
        <taxon>Insecta</taxon>
        <taxon>Pterygota</taxon>
        <taxon>Neoptera</taxon>
        <taxon>Polyneoptera</taxon>
        <taxon>Phasmatodea</taxon>
        <taxon>Verophasmatodea</taxon>
        <taxon>Anareolatae</taxon>
        <taxon>Phasmatidae</taxon>
        <taxon>Eurycanthinae</taxon>
        <taxon>Dryococelus</taxon>
    </lineage>
</organism>
<proteinExistence type="predicted"/>
<protein>
    <submittedName>
        <fullName evidence="2">Uncharacterized protein</fullName>
    </submittedName>
</protein>
<evidence type="ECO:0000313" key="3">
    <source>
        <dbReference type="Proteomes" id="UP001159363"/>
    </source>
</evidence>
<keyword evidence="3" id="KW-1185">Reference proteome</keyword>
<name>A0ABQ9GA28_9NEOP</name>
<reference evidence="2 3" key="1">
    <citation type="submission" date="2023-02" db="EMBL/GenBank/DDBJ databases">
        <title>LHISI_Scaffold_Assembly.</title>
        <authorList>
            <person name="Stuart O.P."/>
            <person name="Cleave R."/>
            <person name="Magrath M.J.L."/>
            <person name="Mikheyev A.S."/>
        </authorList>
    </citation>
    <scope>NUCLEOTIDE SEQUENCE [LARGE SCALE GENOMIC DNA]</scope>
    <source>
        <strain evidence="2">Daus_M_001</strain>
        <tissue evidence="2">Leg muscle</tissue>
    </source>
</reference>
<evidence type="ECO:0000256" key="1">
    <source>
        <dbReference type="SAM" id="MobiDB-lite"/>
    </source>
</evidence>
<dbReference type="EMBL" id="JARBHB010000014">
    <property type="protein sequence ID" value="KAJ8869290.1"/>
    <property type="molecule type" value="Genomic_DNA"/>
</dbReference>
<evidence type="ECO:0000313" key="2">
    <source>
        <dbReference type="EMBL" id="KAJ8869290.1"/>
    </source>
</evidence>
<dbReference type="Proteomes" id="UP001159363">
    <property type="component" value="Chromosome 13"/>
</dbReference>
<gene>
    <name evidence="2" type="ORF">PR048_030863</name>
</gene>
<sequence>MLQVQQAEGKSAAVVSRRLSRVSAPFISSNTLLVADVHRHNFLSILRLTHGNRAGGFPPGSPVSPPPFNSGAAPYPPRFTPHRLSRPRCWEQAEYLRSLTDLVIATTRWVYVTLVLGIWSVTHASSQEFRKRTHALPLTHHVRRRLPSPSSSWSFPESLQANAWRGLWRGLTRGKASGKESEVASHPSPPASRTHGRRWVYTVTLTEPCLTCRGKESVSTVAHAFSTPRLQAACSLHRHCSTQLSLRHPQRFLFRFRLDSSNQSEPDSITGQITPGLSQVGIVPDNAADRRGFFLGGGISRFTRPFIPDLLHSHLSSPSSALMTSVLRAAQISPLTDLHITVVALVCLCLLATVAMAQDSDFFTNFLSGGSSRENRATQRDMIDCKYFYMVKDILLRQCELGSTLVDDRPVMNAVKYRVLSSVVWTNRTMVSSNTDTNRTGVLAVVDIEWSSVGMQGQGKREIPAEKTRRPAASADTIPTFENLGVARPGFEPVSPSQADNIWAAVNNEFLRADDGEMRNARMSETGDPRENLPTSCIVRHDSHLRKSGVTRPGVEPGSSCWEARPVLFPQSPLPSETSGVIPGASGYGFVPPGSNRIGECTRHLFLHTNSACHVATLDASGRRVLQSYASLRVHLKSASHKIDNQHVYTEVTFAIGSQFIRYALDDPEPIPYLQGSK</sequence>
<comment type="caution">
    <text evidence="2">The sequence shown here is derived from an EMBL/GenBank/DDBJ whole genome shotgun (WGS) entry which is preliminary data.</text>
</comment>
<feature type="region of interest" description="Disordered" evidence="1">
    <location>
        <begin position="176"/>
        <end position="195"/>
    </location>
</feature>